<dbReference type="NCBIfam" id="NF033902">
    <property type="entry name" value="iso_D2_wall_anc"/>
    <property type="match status" value="1"/>
</dbReference>
<dbReference type="InterPro" id="IPR013783">
    <property type="entry name" value="Ig-like_fold"/>
</dbReference>
<dbReference type="NCBIfam" id="TIGR04226">
    <property type="entry name" value="RrgB_K2N_iso_D2"/>
    <property type="match status" value="1"/>
</dbReference>
<keyword evidence="1" id="KW-0134">Cell wall</keyword>
<evidence type="ECO:0000313" key="9">
    <source>
        <dbReference type="Proteomes" id="UP000824243"/>
    </source>
</evidence>
<reference evidence="8" key="2">
    <citation type="submission" date="2021-04" db="EMBL/GenBank/DDBJ databases">
        <authorList>
            <person name="Gilroy R."/>
        </authorList>
    </citation>
    <scope>NUCLEOTIDE SEQUENCE</scope>
    <source>
        <strain evidence="8">ChiSjej5B23-15282</strain>
    </source>
</reference>
<evidence type="ECO:0000313" key="8">
    <source>
        <dbReference type="EMBL" id="HIX49399.1"/>
    </source>
</evidence>
<evidence type="ECO:0000256" key="3">
    <source>
        <dbReference type="ARBA" id="ARBA00022729"/>
    </source>
</evidence>
<dbReference type="Proteomes" id="UP000824243">
    <property type="component" value="Unassembled WGS sequence"/>
</dbReference>
<name>A0A9D1VZ30_9FIRM</name>
<dbReference type="Pfam" id="PF17802">
    <property type="entry name" value="SpaA"/>
    <property type="match status" value="1"/>
</dbReference>
<keyword evidence="2" id="KW-0964">Secreted</keyword>
<dbReference type="AlphaFoldDB" id="A0A9D1VZ30"/>
<dbReference type="Pfam" id="PF00746">
    <property type="entry name" value="Gram_pos_anchor"/>
    <property type="match status" value="1"/>
</dbReference>
<evidence type="ECO:0000256" key="5">
    <source>
        <dbReference type="SAM" id="MobiDB-lite"/>
    </source>
</evidence>
<dbReference type="InterPro" id="IPR019931">
    <property type="entry name" value="LPXTG_anchor"/>
</dbReference>
<sequence length="356" mass="38555">MTKQVQDRTDKTWGQDSDYNVGDTIPYKVTIDVPKNITSLKKFVLTDTPTNLIDNVESIKVLDGESEVPANVYNKVAAGNGFTITFNTANMAAYADKELTVTYNAVLQNSAVTTTAGNPNTASLEYSNEILPDQGDEDNPNVPDNPEEEPGSAFIEDNAVVYTFKLSVHKTGKDGLTGEKPLEGVTFDLYKAVPQGTPDAVQGNGDNGLDSQKYWLRLDTLTTDDSGNVSKSGLANGTYYLVETKTNNGYNLLKSPVEVVLNIQYKTSMTESWQWTQVEGVWKLVKHDINVEETTFSGNDAETPADGNLTTDIVNKKGFTLPTTGGTGTILASLIGILLMGGGAFVFFSSRKKKNA</sequence>
<keyword evidence="3" id="KW-0732">Signal</keyword>
<keyword evidence="6" id="KW-0812">Transmembrane</keyword>
<feature type="compositionally biased region" description="Acidic residues" evidence="5">
    <location>
        <begin position="134"/>
        <end position="150"/>
    </location>
</feature>
<keyword evidence="4" id="KW-0572">Peptidoglycan-anchor</keyword>
<dbReference type="InterPro" id="IPR041033">
    <property type="entry name" value="SpaA_PFL_dom_1"/>
</dbReference>
<comment type="caution">
    <text evidence="8">The sequence shown here is derived from an EMBL/GenBank/DDBJ whole genome shotgun (WGS) entry which is preliminary data.</text>
</comment>
<evidence type="ECO:0000256" key="1">
    <source>
        <dbReference type="ARBA" id="ARBA00022512"/>
    </source>
</evidence>
<dbReference type="InterPro" id="IPR026466">
    <property type="entry name" value="Fim_isopep_form_D2_dom"/>
</dbReference>
<dbReference type="NCBIfam" id="TIGR01167">
    <property type="entry name" value="LPXTG_anchor"/>
    <property type="match status" value="1"/>
</dbReference>
<gene>
    <name evidence="8" type="ORF">H9981_10395</name>
</gene>
<proteinExistence type="predicted"/>
<protein>
    <submittedName>
        <fullName evidence="8">SpaH/EbpB family LPXTG-anchored major pilin</fullName>
    </submittedName>
</protein>
<keyword evidence="6" id="KW-0472">Membrane</keyword>
<dbReference type="Gene3D" id="2.60.40.10">
    <property type="entry name" value="Immunoglobulins"/>
    <property type="match status" value="1"/>
</dbReference>
<dbReference type="InterPro" id="IPR048052">
    <property type="entry name" value="FM1-like"/>
</dbReference>
<evidence type="ECO:0000256" key="6">
    <source>
        <dbReference type="SAM" id="Phobius"/>
    </source>
</evidence>
<evidence type="ECO:0000259" key="7">
    <source>
        <dbReference type="PROSITE" id="PS50847"/>
    </source>
</evidence>
<feature type="domain" description="Gram-positive cocci surface proteins LPxTG" evidence="7">
    <location>
        <begin position="321"/>
        <end position="356"/>
    </location>
</feature>
<keyword evidence="6" id="KW-1133">Transmembrane helix</keyword>
<reference evidence="8" key="1">
    <citation type="journal article" date="2021" name="PeerJ">
        <title>Extensive microbial diversity within the chicken gut microbiome revealed by metagenomics and culture.</title>
        <authorList>
            <person name="Gilroy R."/>
            <person name="Ravi A."/>
            <person name="Getino M."/>
            <person name="Pursley I."/>
            <person name="Horton D.L."/>
            <person name="Alikhan N.F."/>
            <person name="Baker D."/>
            <person name="Gharbi K."/>
            <person name="Hall N."/>
            <person name="Watson M."/>
            <person name="Adriaenssens E.M."/>
            <person name="Foster-Nyarko E."/>
            <person name="Jarju S."/>
            <person name="Secka A."/>
            <person name="Antonio M."/>
            <person name="Oren A."/>
            <person name="Chaudhuri R.R."/>
            <person name="La Ragione R."/>
            <person name="Hildebrand F."/>
            <person name="Pallen M.J."/>
        </authorList>
    </citation>
    <scope>NUCLEOTIDE SEQUENCE</scope>
    <source>
        <strain evidence="8">ChiSjej5B23-15282</strain>
    </source>
</reference>
<dbReference type="SUPFAM" id="SSF49478">
    <property type="entry name" value="Cna protein B-type domain"/>
    <property type="match status" value="1"/>
</dbReference>
<evidence type="ECO:0000256" key="2">
    <source>
        <dbReference type="ARBA" id="ARBA00022525"/>
    </source>
</evidence>
<dbReference type="PROSITE" id="PS50847">
    <property type="entry name" value="GRAM_POS_ANCHORING"/>
    <property type="match status" value="1"/>
</dbReference>
<organism evidence="8 9">
    <name type="scientific">Candidatus Mediterraneibacter caccavium</name>
    <dbReference type="NCBI Taxonomy" id="2838661"/>
    <lineage>
        <taxon>Bacteria</taxon>
        <taxon>Bacillati</taxon>
        <taxon>Bacillota</taxon>
        <taxon>Clostridia</taxon>
        <taxon>Lachnospirales</taxon>
        <taxon>Lachnospiraceae</taxon>
        <taxon>Mediterraneibacter</taxon>
    </lineage>
</organism>
<evidence type="ECO:0000256" key="4">
    <source>
        <dbReference type="ARBA" id="ARBA00023088"/>
    </source>
</evidence>
<feature type="transmembrane region" description="Helical" evidence="6">
    <location>
        <begin position="330"/>
        <end position="348"/>
    </location>
</feature>
<feature type="region of interest" description="Disordered" evidence="5">
    <location>
        <begin position="130"/>
        <end position="152"/>
    </location>
</feature>
<dbReference type="Gene3D" id="2.60.40.740">
    <property type="match status" value="1"/>
</dbReference>
<dbReference type="EMBL" id="DXFA01000173">
    <property type="protein sequence ID" value="HIX49399.1"/>
    <property type="molecule type" value="Genomic_DNA"/>
</dbReference>
<accession>A0A9D1VZ30</accession>